<feature type="transmembrane region" description="Helical" evidence="9">
    <location>
        <begin position="562"/>
        <end position="584"/>
    </location>
</feature>
<feature type="transmembrane region" description="Helical" evidence="9">
    <location>
        <begin position="1378"/>
        <end position="1402"/>
    </location>
</feature>
<feature type="domain" description="Potassium channel" evidence="10">
    <location>
        <begin position="484"/>
        <end position="539"/>
    </location>
</feature>
<proteinExistence type="predicted"/>
<feature type="compositionally biased region" description="Basic and acidic residues" evidence="8">
    <location>
        <begin position="975"/>
        <end position="985"/>
    </location>
</feature>
<feature type="transmembrane region" description="Helical" evidence="9">
    <location>
        <begin position="1422"/>
        <end position="1443"/>
    </location>
</feature>
<dbReference type="PANTHER" id="PTHR11003">
    <property type="entry name" value="POTASSIUM CHANNEL, SUBFAMILY K"/>
    <property type="match status" value="1"/>
</dbReference>
<dbReference type="GO" id="GO:0022841">
    <property type="term" value="F:potassium ion leak channel activity"/>
    <property type="evidence" value="ECO:0007669"/>
    <property type="project" value="TreeGrafter"/>
</dbReference>
<evidence type="ECO:0000259" key="10">
    <source>
        <dbReference type="Pfam" id="PF07885"/>
    </source>
</evidence>
<feature type="transmembrane region" description="Helical" evidence="9">
    <location>
        <begin position="624"/>
        <end position="646"/>
    </location>
</feature>
<keyword evidence="7" id="KW-0407">Ion channel</keyword>
<evidence type="ECO:0000256" key="8">
    <source>
        <dbReference type="SAM" id="MobiDB-lite"/>
    </source>
</evidence>
<reference evidence="11" key="2">
    <citation type="submission" date="2021-04" db="EMBL/GenBank/DDBJ databases">
        <authorList>
            <person name="Podell S."/>
        </authorList>
    </citation>
    <scope>NUCLEOTIDE SEQUENCE</scope>
    <source>
        <strain evidence="11">Hildebrandi</strain>
    </source>
</reference>
<comment type="subcellular location">
    <subcellularLocation>
        <location evidence="1">Membrane</location>
        <topology evidence="1">Multi-pass membrane protein</topology>
    </subcellularLocation>
</comment>
<feature type="compositionally biased region" description="Acidic residues" evidence="8">
    <location>
        <begin position="868"/>
        <end position="882"/>
    </location>
</feature>
<sequence length="1740" mass="197968">MVLNREVKPDVFAPFENILHDNNDNTDTLIEHKGRQENRETVENGRTEPKEDVFAQFLLPFFDAVEKGPSTEGNTIENNGDVDVSQKNRTKKKTFLHRFRRRDGTRMGVEKNDDYGDEKMGQENDEAFHHNSPVGTVTLDDDWKNDTNDDVGGAEVPKSANEAAPAHPPGETDLLDSQFYWESPANDINANFDLDVIVRDYEKLQRKVNYAPPKETHDNVEEENLKLQIEKMRYKNVKECWLNNFPRCHGIIFRVLIPQCILLLIAMGLGYILAGFEVDDEYWRNDDVMARRFTMEPFSHEESVRLLLGLPTFCFNSYIAAKGRSVENSEIVNDTTLIQQSLGEKFESQLMTVSPAFSSNVDETLLEMETYMQACEDAAANVTKRVLYNTIERADFMAEGNTLTFDWIRCWNMSTYGEVNPFRATAAQIEASDRQAAFYAEVWKADQIRLYEQYLSEANCSTIECRNKAYSRSIDDATGSSMCDLNTGAAAWFWFTIMTTTGYGNQAPVTNGGRALVGCLAWVTVIVWALILYVAGQVLSIIMDDFFRKCHMQFMTRGIFSAILWGLLGFLWIVVIAELGFLWWNSSRSPPNGHVERSDALWWAYISMLTVGLGDFYLEPEFIFFQDVFVWAFIFLVGFTFLSTFLNQMGDLCKDVFPDSGEALKERLRNTHLVGMRAVHYKEKNEKVLQNISDLVEKMDDDSVSELVLRLTRIRQKKELLVHLLHQTQDELDYFANRGEKYENPPLPRVAKEEIMLSEVLGKTSHEREKIERYRQRILSESMSLPVASSSHPDHQEKEKRKKRGKLPFFVPLVAFVTVLSRIPCSSASSSTGFPGMIPSNPIQPHGQIANHTGYSDPSSPLNSQNLSDDDDESSSDWDESLIPDVGDNIFTKSQEFRIHSKNAEDSHATSTPKSEELNDVRGIGKGPSRTDDQISALHHSRLPSNKPLRTLEKLQQLLDETDYMTTSSSAVATFKDEAASDNENRGTSMLRSSSASSLNQEFDPLWTSKDRQKYKKQQYFQEQMQRQQYVLPQFSDNEDVSDTDDGLGYTLPNLPVYLSDDEGDSMGTGLSLLTQLSQQQQTNSIQYPPLTSQQQQQAAASLAHQQFLQQQRDLYLAQQHYQQQLHILQKQQLQLPQQFQTYDPNHHTQQGGYTYPTSQYPYVPEHPGLYALSQRQERHQHSFNSVPQRPKNHNHFPRRVNSFQSVMDSNQLPQQTNMRPSNQYQPPFSRDSQSFTVKENDVFNPAPPLVYVVPSDISYGMRTSKPPLMYRIGKTFISTQRILLCACLATIVSYAAVSPRSLNFVEYNQKFYENLLRVALVVLPPLCLYGWAVVDWSGGGDKIPVAGNVNNIPLQEQLHGNSPIHDLIRAMSRSFTLGYMGVFVLEIVLTTFLRLAVFSLWEPNLFGPPQAPSARLDGKNVFSGGASLGLPPPAWFILPWVLREHKFRVKRITLLIADFLTSCVAAPTVEEVAKLLLLQWTVPLSKNFKWVRRSSKHSKNKIVAEPISEYENRAAMGQFDRVGQTDGMVTYINQYISGMLAVSLGLKWADAIRRVCMYTKAKDEHKTVYALLRGLFPVQELCGCMTALRLARRDVLGQKMPLWSILLPSIVVHGMANFRGMKPFFKWNSSSPWSEMQLSRDTFSSDTLSVLGGGASSATYVDVSSGGLRNFARWLGKEFPRITWLIILFRVAGYCIKNYYMINRHAYKRISTYAGKHAAFSAELETAEKLKQTAKEKKR</sequence>
<feature type="transmembrane region" description="Helical" evidence="9">
    <location>
        <begin position="1601"/>
        <end position="1619"/>
    </location>
</feature>
<feature type="transmembrane region" description="Helical" evidence="9">
    <location>
        <begin position="1683"/>
        <end position="1701"/>
    </location>
</feature>
<feature type="compositionally biased region" description="Basic and acidic residues" evidence="8">
    <location>
        <begin position="902"/>
        <end position="920"/>
    </location>
</feature>
<organism evidence="11 12">
    <name type="scientific">Nitzschia inconspicua</name>
    <dbReference type="NCBI Taxonomy" id="303405"/>
    <lineage>
        <taxon>Eukaryota</taxon>
        <taxon>Sar</taxon>
        <taxon>Stramenopiles</taxon>
        <taxon>Ochrophyta</taxon>
        <taxon>Bacillariophyta</taxon>
        <taxon>Bacillariophyceae</taxon>
        <taxon>Bacillariophycidae</taxon>
        <taxon>Bacillariales</taxon>
        <taxon>Bacillariaceae</taxon>
        <taxon>Nitzschia</taxon>
    </lineage>
</organism>
<feature type="region of interest" description="Disordered" evidence="8">
    <location>
        <begin position="69"/>
        <end position="174"/>
    </location>
</feature>
<feature type="compositionally biased region" description="Low complexity" evidence="8">
    <location>
        <begin position="856"/>
        <end position="867"/>
    </location>
</feature>
<evidence type="ECO:0000256" key="7">
    <source>
        <dbReference type="ARBA" id="ARBA00023303"/>
    </source>
</evidence>
<name>A0A9K3LYW5_9STRA</name>
<feature type="compositionally biased region" description="Basic and acidic residues" evidence="8">
    <location>
        <begin position="102"/>
        <end position="129"/>
    </location>
</feature>
<comment type="caution">
    <text evidence="11">The sequence shown here is derived from an EMBL/GenBank/DDBJ whole genome shotgun (WGS) entry which is preliminary data.</text>
</comment>
<evidence type="ECO:0000256" key="1">
    <source>
        <dbReference type="ARBA" id="ARBA00004141"/>
    </source>
</evidence>
<evidence type="ECO:0000256" key="6">
    <source>
        <dbReference type="ARBA" id="ARBA00023136"/>
    </source>
</evidence>
<gene>
    <name evidence="11" type="ORF">IV203_027397</name>
</gene>
<evidence type="ECO:0000256" key="5">
    <source>
        <dbReference type="ARBA" id="ARBA00023065"/>
    </source>
</evidence>
<keyword evidence="3 9" id="KW-0812">Transmembrane</keyword>
<dbReference type="OrthoDB" id="46743at2759"/>
<protein>
    <submittedName>
        <fullName evidence="11">Ion channel</fullName>
    </submittedName>
</protein>
<feature type="domain" description="Potassium channel" evidence="10">
    <location>
        <begin position="594"/>
        <end position="652"/>
    </location>
</feature>
<feature type="transmembrane region" description="Helical" evidence="9">
    <location>
        <begin position="251"/>
        <end position="274"/>
    </location>
</feature>
<evidence type="ECO:0000256" key="2">
    <source>
        <dbReference type="ARBA" id="ARBA00022448"/>
    </source>
</evidence>
<dbReference type="GO" id="GO:0005886">
    <property type="term" value="C:plasma membrane"/>
    <property type="evidence" value="ECO:0007669"/>
    <property type="project" value="TreeGrafter"/>
</dbReference>
<feature type="region of interest" description="Disordered" evidence="8">
    <location>
        <begin position="783"/>
        <end position="803"/>
    </location>
</feature>
<evidence type="ECO:0000313" key="11">
    <source>
        <dbReference type="EMBL" id="KAG7369651.1"/>
    </source>
</evidence>
<dbReference type="EMBL" id="JAGRRH010000005">
    <property type="protein sequence ID" value="KAG7369651.1"/>
    <property type="molecule type" value="Genomic_DNA"/>
</dbReference>
<dbReference type="Pfam" id="PF07885">
    <property type="entry name" value="Ion_trans_2"/>
    <property type="match status" value="2"/>
</dbReference>
<dbReference type="GO" id="GO:0015271">
    <property type="term" value="F:outward rectifier potassium channel activity"/>
    <property type="evidence" value="ECO:0007669"/>
    <property type="project" value="TreeGrafter"/>
</dbReference>
<keyword evidence="2" id="KW-0813">Transport</keyword>
<feature type="transmembrane region" description="Helical" evidence="9">
    <location>
        <begin position="600"/>
        <end position="618"/>
    </location>
</feature>
<dbReference type="InterPro" id="IPR013099">
    <property type="entry name" value="K_chnl_dom"/>
</dbReference>
<dbReference type="Proteomes" id="UP000693970">
    <property type="component" value="Unassembled WGS sequence"/>
</dbReference>
<keyword evidence="12" id="KW-1185">Reference proteome</keyword>
<feature type="region of interest" description="Disordered" evidence="8">
    <location>
        <begin position="828"/>
        <end position="883"/>
    </location>
</feature>
<evidence type="ECO:0000313" key="12">
    <source>
        <dbReference type="Proteomes" id="UP000693970"/>
    </source>
</evidence>
<keyword evidence="5" id="KW-0406">Ion transport</keyword>
<dbReference type="InterPro" id="IPR003280">
    <property type="entry name" value="2pore_dom_K_chnl"/>
</dbReference>
<keyword evidence="4 9" id="KW-1133">Transmembrane helix</keyword>
<evidence type="ECO:0000256" key="4">
    <source>
        <dbReference type="ARBA" id="ARBA00022989"/>
    </source>
</evidence>
<feature type="transmembrane region" description="Helical" evidence="9">
    <location>
        <begin position="1283"/>
        <end position="1303"/>
    </location>
</feature>
<feature type="compositionally biased region" description="Basic residues" evidence="8">
    <location>
        <begin position="88"/>
        <end position="101"/>
    </location>
</feature>
<feature type="region of interest" description="Disordered" evidence="8">
    <location>
        <begin position="975"/>
        <end position="1005"/>
    </location>
</feature>
<keyword evidence="6 9" id="KW-0472">Membrane</keyword>
<evidence type="ECO:0000256" key="9">
    <source>
        <dbReference type="SAM" id="Phobius"/>
    </source>
</evidence>
<feature type="transmembrane region" description="Helical" evidence="9">
    <location>
        <begin position="515"/>
        <end position="542"/>
    </location>
</feature>
<feature type="region of interest" description="Disordered" evidence="8">
    <location>
        <begin position="902"/>
        <end position="933"/>
    </location>
</feature>
<feature type="region of interest" description="Disordered" evidence="8">
    <location>
        <begin position="1213"/>
        <end position="1232"/>
    </location>
</feature>
<dbReference type="GO" id="GO:0030322">
    <property type="term" value="P:stabilization of membrane potential"/>
    <property type="evidence" value="ECO:0007669"/>
    <property type="project" value="TreeGrafter"/>
</dbReference>
<reference evidence="11" key="1">
    <citation type="journal article" date="2021" name="Sci. Rep.">
        <title>Diploid genomic architecture of Nitzschia inconspicua, an elite biomass production diatom.</title>
        <authorList>
            <person name="Oliver A."/>
            <person name="Podell S."/>
            <person name="Pinowska A."/>
            <person name="Traller J.C."/>
            <person name="Smith S.R."/>
            <person name="McClure R."/>
            <person name="Beliaev A."/>
            <person name="Bohutskyi P."/>
            <person name="Hill E.A."/>
            <person name="Rabines A."/>
            <person name="Zheng H."/>
            <person name="Allen L.Z."/>
            <person name="Kuo A."/>
            <person name="Grigoriev I.V."/>
            <person name="Allen A.E."/>
            <person name="Hazlebeck D."/>
            <person name="Allen E.E."/>
        </authorList>
    </citation>
    <scope>NUCLEOTIDE SEQUENCE</scope>
    <source>
        <strain evidence="11">Hildebrandi</strain>
    </source>
</reference>
<accession>A0A9K3LYW5</accession>
<evidence type="ECO:0000256" key="3">
    <source>
        <dbReference type="ARBA" id="ARBA00022692"/>
    </source>
</evidence>
<dbReference type="PANTHER" id="PTHR11003:SF345">
    <property type="entry name" value="TWIK FAMILY OF POTASSIUM CHANNELS PROTEIN 18"/>
    <property type="match status" value="1"/>
</dbReference>